<reference evidence="2 3" key="1">
    <citation type="submission" date="2020-01" db="EMBL/GenBank/DDBJ databases">
        <authorList>
            <consortium name="DOE Joint Genome Institute"/>
            <person name="Haridas S."/>
            <person name="Albert R."/>
            <person name="Binder M."/>
            <person name="Bloem J."/>
            <person name="Labutti K."/>
            <person name="Salamov A."/>
            <person name="Andreopoulos B."/>
            <person name="Baker S.E."/>
            <person name="Barry K."/>
            <person name="Bills G."/>
            <person name="Bluhm B.H."/>
            <person name="Cannon C."/>
            <person name="Castanera R."/>
            <person name="Culley D.E."/>
            <person name="Daum C."/>
            <person name="Ezra D."/>
            <person name="Gonzalez J.B."/>
            <person name="Henrissat B."/>
            <person name="Kuo A."/>
            <person name="Liang C."/>
            <person name="Lipzen A."/>
            <person name="Lutzoni F."/>
            <person name="Magnuson J."/>
            <person name="Mondo S."/>
            <person name="Nolan M."/>
            <person name="Ohm R."/>
            <person name="Pangilinan J."/>
            <person name="Park H.-J.H."/>
            <person name="Ramirez L."/>
            <person name="Alfaro M."/>
            <person name="Sun H."/>
            <person name="Tritt A."/>
            <person name="Yoshinaga Y."/>
            <person name="Zwiers L.-H.L."/>
            <person name="Turgeon B.G."/>
            <person name="Goodwin S.B."/>
            <person name="Spatafora J.W."/>
            <person name="Crous P.W."/>
            <person name="Grigoriev I.V."/>
        </authorList>
    </citation>
    <scope>NUCLEOTIDE SEQUENCE [LARGE SCALE GENOMIC DNA]</scope>
    <source>
        <strain evidence="2 3">CBS 611.86</strain>
    </source>
</reference>
<evidence type="ECO:0008006" key="4">
    <source>
        <dbReference type="Google" id="ProtNLM"/>
    </source>
</evidence>
<sequence>MVGSFWRGSIFRVLFARCVSSYRVFGVGSGFGDGESVHCMSEQWSRGLYDLCSIYTTRRHTPPSPTLARLGWSGTVMGWACGRKVLGRYWV</sequence>
<proteinExistence type="predicted"/>
<dbReference type="EMBL" id="JAADJZ010000035">
    <property type="protein sequence ID" value="KAF2865256.1"/>
    <property type="molecule type" value="Genomic_DNA"/>
</dbReference>
<dbReference type="Proteomes" id="UP000481861">
    <property type="component" value="Unassembled WGS sequence"/>
</dbReference>
<keyword evidence="1" id="KW-0732">Signal</keyword>
<gene>
    <name evidence="2" type="ORF">BDV95DRAFT_260531</name>
</gene>
<keyword evidence="3" id="KW-1185">Reference proteome</keyword>
<accession>A0A7C8M0P4</accession>
<evidence type="ECO:0000313" key="3">
    <source>
        <dbReference type="Proteomes" id="UP000481861"/>
    </source>
</evidence>
<dbReference type="AlphaFoldDB" id="A0A7C8M0P4"/>
<feature type="signal peptide" evidence="1">
    <location>
        <begin position="1"/>
        <end position="21"/>
    </location>
</feature>
<evidence type="ECO:0000256" key="1">
    <source>
        <dbReference type="SAM" id="SignalP"/>
    </source>
</evidence>
<comment type="caution">
    <text evidence="2">The sequence shown here is derived from an EMBL/GenBank/DDBJ whole genome shotgun (WGS) entry which is preliminary data.</text>
</comment>
<name>A0A7C8M0P4_9PLEO</name>
<feature type="chain" id="PRO_5028984696" description="Secreted protein" evidence="1">
    <location>
        <begin position="22"/>
        <end position="91"/>
    </location>
</feature>
<evidence type="ECO:0000313" key="2">
    <source>
        <dbReference type="EMBL" id="KAF2865256.1"/>
    </source>
</evidence>
<organism evidence="2 3">
    <name type="scientific">Massariosphaeria phaeospora</name>
    <dbReference type="NCBI Taxonomy" id="100035"/>
    <lineage>
        <taxon>Eukaryota</taxon>
        <taxon>Fungi</taxon>
        <taxon>Dikarya</taxon>
        <taxon>Ascomycota</taxon>
        <taxon>Pezizomycotina</taxon>
        <taxon>Dothideomycetes</taxon>
        <taxon>Pleosporomycetidae</taxon>
        <taxon>Pleosporales</taxon>
        <taxon>Pleosporales incertae sedis</taxon>
        <taxon>Massariosphaeria</taxon>
    </lineage>
</organism>
<protein>
    <recommendedName>
        <fullName evidence="4">Secreted protein</fullName>
    </recommendedName>
</protein>